<dbReference type="CDD" id="cd13530">
    <property type="entry name" value="PBP2_peptides_like"/>
    <property type="match status" value="1"/>
</dbReference>
<gene>
    <name evidence="6" type="ORF">DCC88_07780</name>
</gene>
<comment type="subcellular location">
    <subcellularLocation>
        <location evidence="1">Cell envelope</location>
    </subcellularLocation>
</comment>
<protein>
    <submittedName>
        <fullName evidence="6">Amino acid ABC transporter substrate-binding protein</fullName>
    </submittedName>
</protein>
<dbReference type="InterPro" id="IPR001638">
    <property type="entry name" value="Solute-binding_3/MltF_N"/>
</dbReference>
<evidence type="ECO:0000313" key="7">
    <source>
        <dbReference type="Proteomes" id="UP000253934"/>
    </source>
</evidence>
<dbReference type="Proteomes" id="UP000253934">
    <property type="component" value="Unassembled WGS sequence"/>
</dbReference>
<dbReference type="PROSITE" id="PS01039">
    <property type="entry name" value="SBP_BACTERIAL_3"/>
    <property type="match status" value="1"/>
</dbReference>
<comment type="similarity">
    <text evidence="2 4">Belongs to the bacterial solute-binding protein 3 family.</text>
</comment>
<dbReference type="PANTHER" id="PTHR35936:SF17">
    <property type="entry name" value="ARGININE-BINDING EXTRACELLULAR PROTEIN ARTP"/>
    <property type="match status" value="1"/>
</dbReference>
<evidence type="ECO:0000259" key="5">
    <source>
        <dbReference type="SMART" id="SM00062"/>
    </source>
</evidence>
<dbReference type="SUPFAM" id="SSF53850">
    <property type="entry name" value="Periplasmic binding protein-like II"/>
    <property type="match status" value="1"/>
</dbReference>
<accession>A0A369KRD4</accession>
<evidence type="ECO:0000256" key="2">
    <source>
        <dbReference type="ARBA" id="ARBA00010333"/>
    </source>
</evidence>
<dbReference type="Gene3D" id="3.40.190.10">
    <property type="entry name" value="Periplasmic binding protein-like II"/>
    <property type="match status" value="2"/>
</dbReference>
<dbReference type="EMBL" id="QOVW01000071">
    <property type="protein sequence ID" value="RDB35940.1"/>
    <property type="molecule type" value="Genomic_DNA"/>
</dbReference>
<organism evidence="6 7">
    <name type="scientific">Spirobacillus cienkowskii</name>
    <dbReference type="NCBI Taxonomy" id="495820"/>
    <lineage>
        <taxon>Bacteria</taxon>
        <taxon>Pseudomonadati</taxon>
        <taxon>Bdellovibrionota</taxon>
        <taxon>Oligoflexia</taxon>
        <taxon>Silvanigrellales</taxon>
        <taxon>Spirobacillus</taxon>
    </lineage>
</organism>
<dbReference type="GO" id="GO:0030313">
    <property type="term" value="C:cell envelope"/>
    <property type="evidence" value="ECO:0007669"/>
    <property type="project" value="UniProtKB-SubCell"/>
</dbReference>
<feature type="domain" description="Solute-binding protein family 3/N-terminal" evidence="5">
    <location>
        <begin position="40"/>
        <end position="276"/>
    </location>
</feature>
<sequence length="278" mass="32262">MNFNIKKIIFFFLYLIILFFNYNLFAELPADIKKIIQKGKLVVAINSVDYPPFFYHNKHGNFEGYDIELANDIAKFLGVKVEFNRSAGTFQDVVKLVQDEHADIAISAISATLSRGLNVRFSEPYLTPNQCLILNRILEVKIGNKAKLNNDQLKVAVLSNSSYEDFFQQNILYFDNIFKTKDFIKYNSLDKILKDVTEEKILGFYADEIYANHIIKNKKIANIYVRKKIITDATDPISIAINWNSPNLAEWINLYIKKLKQSGKTKYLNNKYLRENND</sequence>
<evidence type="ECO:0000256" key="3">
    <source>
        <dbReference type="ARBA" id="ARBA00022729"/>
    </source>
</evidence>
<keyword evidence="3" id="KW-0732">Signal</keyword>
<name>A0A369KRD4_9BACT</name>
<evidence type="ECO:0000313" key="6">
    <source>
        <dbReference type="EMBL" id="RDB35940.1"/>
    </source>
</evidence>
<reference evidence="6" key="1">
    <citation type="submission" date="2018-04" db="EMBL/GenBank/DDBJ databases">
        <title>Draft genome sequence of the Candidatus Spirobacillus cienkowskii, a pathogen of freshwater Daphnia species, reconstructed from hemolymph metagenomic reads.</title>
        <authorList>
            <person name="Bresciani L."/>
            <person name="Lemos L.N."/>
            <person name="Wale N."/>
            <person name="Lin J.Y."/>
            <person name="Fernandes G.R."/>
            <person name="Duffy M.A."/>
            <person name="Rodrigues J.M."/>
        </authorList>
    </citation>
    <scope>NUCLEOTIDE SEQUENCE [LARGE SCALE GENOMIC DNA]</scope>
    <source>
        <strain evidence="6">Binning01</strain>
    </source>
</reference>
<dbReference type="Pfam" id="PF00497">
    <property type="entry name" value="SBP_bac_3"/>
    <property type="match status" value="1"/>
</dbReference>
<dbReference type="InterPro" id="IPR018313">
    <property type="entry name" value="SBP_3_CS"/>
</dbReference>
<comment type="caution">
    <text evidence="6">The sequence shown here is derived from an EMBL/GenBank/DDBJ whole genome shotgun (WGS) entry which is preliminary data.</text>
</comment>
<evidence type="ECO:0000256" key="1">
    <source>
        <dbReference type="ARBA" id="ARBA00004196"/>
    </source>
</evidence>
<proteinExistence type="inferred from homology"/>
<keyword evidence="7" id="KW-1185">Reference proteome</keyword>
<dbReference type="AlphaFoldDB" id="A0A369KRD4"/>
<dbReference type="SMART" id="SM00062">
    <property type="entry name" value="PBPb"/>
    <property type="match status" value="1"/>
</dbReference>
<evidence type="ECO:0000256" key="4">
    <source>
        <dbReference type="RuleBase" id="RU003744"/>
    </source>
</evidence>
<dbReference type="PANTHER" id="PTHR35936">
    <property type="entry name" value="MEMBRANE-BOUND LYTIC MUREIN TRANSGLYCOSYLASE F"/>
    <property type="match status" value="1"/>
</dbReference>